<proteinExistence type="predicted"/>
<feature type="compositionally biased region" description="Low complexity" evidence="1">
    <location>
        <begin position="419"/>
        <end position="433"/>
    </location>
</feature>
<dbReference type="EMBL" id="CAJOBO010000583">
    <property type="protein sequence ID" value="CAF4252112.1"/>
    <property type="molecule type" value="Genomic_DNA"/>
</dbReference>
<feature type="transmembrane region" description="Helical" evidence="2">
    <location>
        <begin position="1414"/>
        <end position="1437"/>
    </location>
</feature>
<feature type="compositionally biased region" description="Gly residues" evidence="1">
    <location>
        <begin position="390"/>
        <end position="403"/>
    </location>
</feature>
<name>A0A820EUI5_9BILA</name>
<feature type="region of interest" description="Disordered" evidence="1">
    <location>
        <begin position="351"/>
        <end position="449"/>
    </location>
</feature>
<evidence type="ECO:0000256" key="2">
    <source>
        <dbReference type="SAM" id="Phobius"/>
    </source>
</evidence>
<evidence type="ECO:0000313" key="5">
    <source>
        <dbReference type="Proteomes" id="UP000663851"/>
    </source>
</evidence>
<dbReference type="InterPro" id="IPR050617">
    <property type="entry name" value="E3_ligase_FN3/SPRY"/>
</dbReference>
<evidence type="ECO:0000313" key="4">
    <source>
        <dbReference type="EMBL" id="CAF4252112.1"/>
    </source>
</evidence>
<reference evidence="4" key="1">
    <citation type="submission" date="2021-02" db="EMBL/GenBank/DDBJ databases">
        <authorList>
            <person name="Nowell W R."/>
        </authorList>
    </citation>
    <scope>NUCLEOTIDE SEQUENCE</scope>
</reference>
<dbReference type="Pfam" id="PF00041">
    <property type="entry name" value="fn3"/>
    <property type="match status" value="6"/>
</dbReference>
<keyword evidence="2" id="KW-0472">Membrane</keyword>
<dbReference type="InterPro" id="IPR003961">
    <property type="entry name" value="FN3_dom"/>
</dbReference>
<comment type="caution">
    <text evidence="4">The sequence shown here is derived from an EMBL/GenBank/DDBJ whole genome shotgun (WGS) entry which is preliminary data.</text>
</comment>
<dbReference type="InterPro" id="IPR036116">
    <property type="entry name" value="FN3_sf"/>
</dbReference>
<feature type="domain" description="Fibronectin type-III" evidence="3">
    <location>
        <begin position="593"/>
        <end position="685"/>
    </location>
</feature>
<evidence type="ECO:0000259" key="3">
    <source>
        <dbReference type="PROSITE" id="PS50853"/>
    </source>
</evidence>
<dbReference type="SUPFAM" id="SSF49265">
    <property type="entry name" value="Fibronectin type III"/>
    <property type="match status" value="5"/>
</dbReference>
<keyword evidence="2" id="KW-0812">Transmembrane</keyword>
<dbReference type="Proteomes" id="UP000663851">
    <property type="component" value="Unassembled WGS sequence"/>
</dbReference>
<evidence type="ECO:0000256" key="1">
    <source>
        <dbReference type="SAM" id="MobiDB-lite"/>
    </source>
</evidence>
<organism evidence="4 5">
    <name type="scientific">Rotaria socialis</name>
    <dbReference type="NCBI Taxonomy" id="392032"/>
    <lineage>
        <taxon>Eukaryota</taxon>
        <taxon>Metazoa</taxon>
        <taxon>Spiralia</taxon>
        <taxon>Gnathifera</taxon>
        <taxon>Rotifera</taxon>
        <taxon>Eurotatoria</taxon>
        <taxon>Bdelloidea</taxon>
        <taxon>Philodinida</taxon>
        <taxon>Philodinidae</taxon>
        <taxon>Rotaria</taxon>
    </lineage>
</organism>
<gene>
    <name evidence="4" type="ORF">HFQ381_LOCUS10521</name>
</gene>
<sequence>MAVTFESLKQSNHVEVQESDPMSPSSSPQLISSNDIHEPLTHNSNKKIEEQVPISESEETDITTNVVNDFISDTDTTTINSTNMTTAEASFTEATPADLPLGATRSSVARILVKPGQIFRVQVDNEVKEVHATSSCSSNTSPDLLKHQHLLLTTVPSSSHVSHPYFQQQKQYLFDPHHQRFHFNHYNNSNSSVSNDINSSSSASSSSSLKTSNHDQLQSWFAVQSPGQQQQSPATVRMISENGPAFPLPLHLPPGHIVQQVLDENGVLTHVIMPQPGPPPPPPPRHLHPGYPPSLYNGIYGHPSQYHNPNVYGPYPNDTLSYPPRSACNHTSLSASTNPSHCLLHLSDSNGSTTAASTISISTPSSSSTNNQQRRSPVYNGNNNVCNTTRGGGGGGGGGGGSNGRNLNNSGQKRRTPQSHVNNNSYVNNVSMNGSQKSPHHHHPPPTTLAHYTSFYRDIIVQPNNEPVDLAVAAEFDKERQTIEKSLSKLSSPLIQDIESRSALVRIQPPCSTSSQSDYSIDFMNLIYELLLSDKGKDAKYKQVYCGDANEITLKDLKPATEYHLKVCACIDSCKGEYTNPIPFTTEQCEPDQPLPPKLLGSRLKNSLTLKWTATADNGSKLTHYILEYDEGKGREFVEIYRGIKKQSMLNKLTPATFYAFRLAAENSIGRSEFSETVQFSTLGTIPPEPDPPTLLEKGIKHLTLLWTKRLMDETFTLQMNDESNYFRNKYSGSLLTYTVTDLYRNTEYRFRLAAHNQEGQSNYSQIATYKTVPDRPDTPAKPRIKGQIQATQCRIVWDPPRDNGGADIEQYYLELEESKGFHVIYNGLETEYVLEQLIPGHSYSLRLSCSNVGGQSDLSDIAQIKTPAVAPASCHPPKILGKPKANSLHLRWVYPDYDGGASVIEFEVQMINSDNSSRIVYRGRDLDCIVADLLPGRPYLIQVRAFNQAGAGPWSEYLDVISGPGIPEAPRNISAECRTANSALISWEEGVNNGAAITEYRLEWSRKENYSFIQLYCGTNCTYEAKGLTPATHYFFRVQAVNLAGISPYSMLASCVTPESPPSIVTSVKAYPKSTSMTITWKEPANNGSTITCYHIDIGEKELIFASPELIEYTINEVLPDTAYRIRIRAVNTIGQGPFSSTAKCHTKPLPPDAPQLECVVATYNSIKLKWNTVNHVISTVVNNTEMTTSARVITYIIEMDGKDGNFNSIYIGNASSHKINKLQENTSYHFRICAKNDTGPGPWSEIHTFTTPKSPPNTLKAPNITEITSTSCVFNWQAHKPLGKDTLSYMLQLQIYRKENDYIEMYNGELTSYRATNLESGVDYRARVCVIRTTNEGLSLNSPFSHATHFVLSRPEDLAATLSASKTLDNRLLNGDNREQQPSFINRYRSAVHRKFKLMKLFENRTLTDQQWAFVISVGFALLAIFIAIFANVIYSKYNNDASISVDNTFSSSSPGTRN</sequence>
<dbReference type="PANTHER" id="PTHR24099:SF11">
    <property type="entry name" value="FIBRONECTIN TYPE III DOMAIN-CONTAINING 3BA-RELATED"/>
    <property type="match status" value="1"/>
</dbReference>
<dbReference type="Gene3D" id="2.60.40.10">
    <property type="entry name" value="Immunoglobulins"/>
    <property type="match status" value="9"/>
</dbReference>
<feature type="region of interest" description="Disordered" evidence="1">
    <location>
        <begin position="1"/>
        <end position="58"/>
    </location>
</feature>
<feature type="compositionally biased region" description="Basic and acidic residues" evidence="1">
    <location>
        <begin position="35"/>
        <end position="50"/>
    </location>
</feature>
<accession>A0A820EUI5</accession>
<feature type="domain" description="Fibronectin type-III" evidence="3">
    <location>
        <begin position="689"/>
        <end position="775"/>
    </location>
</feature>
<keyword evidence="2" id="KW-1133">Transmembrane helix</keyword>
<feature type="domain" description="Fibronectin type-III" evidence="3">
    <location>
        <begin position="1152"/>
        <end position="1256"/>
    </location>
</feature>
<feature type="domain" description="Fibronectin type-III" evidence="3">
    <location>
        <begin position="779"/>
        <end position="870"/>
    </location>
</feature>
<dbReference type="InterPro" id="IPR013783">
    <property type="entry name" value="Ig-like_fold"/>
</dbReference>
<feature type="domain" description="Fibronectin type-III" evidence="3">
    <location>
        <begin position="1257"/>
        <end position="1358"/>
    </location>
</feature>
<feature type="domain" description="Fibronectin type-III" evidence="3">
    <location>
        <begin position="871"/>
        <end position="966"/>
    </location>
</feature>
<feature type="compositionally biased region" description="Low complexity" evidence="1">
    <location>
        <begin position="352"/>
        <end position="389"/>
    </location>
</feature>
<dbReference type="PANTHER" id="PTHR24099">
    <property type="entry name" value="E3 UBIQUITIN-PROTEIN LIGASE TRIM36-RELATED"/>
    <property type="match status" value="1"/>
</dbReference>
<dbReference type="PROSITE" id="PS50853">
    <property type="entry name" value="FN3"/>
    <property type="match status" value="9"/>
</dbReference>
<protein>
    <recommendedName>
        <fullName evidence="3">Fibronectin type-III domain-containing protein</fullName>
    </recommendedName>
</protein>
<feature type="domain" description="Fibronectin type-III" evidence="3">
    <location>
        <begin position="1062"/>
        <end position="1151"/>
    </location>
</feature>
<dbReference type="CDD" id="cd00063">
    <property type="entry name" value="FN3"/>
    <property type="match status" value="9"/>
</dbReference>
<feature type="domain" description="Fibronectin type-III" evidence="3">
    <location>
        <begin position="489"/>
        <end position="589"/>
    </location>
</feature>
<feature type="region of interest" description="Disordered" evidence="1">
    <location>
        <begin position="192"/>
        <end position="211"/>
    </location>
</feature>
<dbReference type="SMART" id="SM00060">
    <property type="entry name" value="FN3"/>
    <property type="match status" value="9"/>
</dbReference>
<feature type="domain" description="Fibronectin type-III" evidence="3">
    <location>
        <begin position="970"/>
        <end position="1061"/>
    </location>
</feature>
<dbReference type="FunFam" id="2.60.40.10:FF:001846">
    <property type="entry name" value="Uncharacterized protein, isoform E"/>
    <property type="match status" value="1"/>
</dbReference>
<feature type="compositionally biased region" description="Low complexity" evidence="1">
    <location>
        <begin position="21"/>
        <end position="33"/>
    </location>
</feature>